<evidence type="ECO:0000313" key="7">
    <source>
        <dbReference type="EnsemblMetazoa" id="ASTEI00260-PA"/>
    </source>
</evidence>
<accession>A0A182XVM4</accession>
<dbReference type="PANTHER" id="PTHR13059">
    <property type="entry name" value="HMG-BOX TRANSCRIPTION FACTOR BBX"/>
    <property type="match status" value="1"/>
</dbReference>
<feature type="compositionally biased region" description="Low complexity" evidence="6">
    <location>
        <begin position="524"/>
        <end position="534"/>
    </location>
</feature>
<feature type="region of interest" description="Disordered" evidence="6">
    <location>
        <begin position="204"/>
        <end position="442"/>
    </location>
</feature>
<dbReference type="VEuPathDB" id="VectorBase:ASTE003535"/>
<evidence type="ECO:0000256" key="2">
    <source>
        <dbReference type="ARBA" id="ARBA00023015"/>
    </source>
</evidence>
<keyword evidence="4" id="KW-0804">Transcription</keyword>
<dbReference type="GO" id="GO:0000977">
    <property type="term" value="F:RNA polymerase II transcription regulatory region sequence-specific DNA binding"/>
    <property type="evidence" value="ECO:0007669"/>
    <property type="project" value="TreeGrafter"/>
</dbReference>
<feature type="compositionally biased region" description="Polar residues" evidence="6">
    <location>
        <begin position="375"/>
        <end position="386"/>
    </location>
</feature>
<dbReference type="GO" id="GO:0000981">
    <property type="term" value="F:DNA-binding transcription factor activity, RNA polymerase II-specific"/>
    <property type="evidence" value="ECO:0007669"/>
    <property type="project" value="TreeGrafter"/>
</dbReference>
<evidence type="ECO:0000256" key="5">
    <source>
        <dbReference type="ARBA" id="ARBA00023242"/>
    </source>
</evidence>
<feature type="compositionally biased region" description="Low complexity" evidence="6">
    <location>
        <begin position="342"/>
        <end position="366"/>
    </location>
</feature>
<keyword evidence="2" id="KW-0805">Transcription regulation</keyword>
<feature type="compositionally biased region" description="Polar residues" evidence="6">
    <location>
        <begin position="399"/>
        <end position="408"/>
    </location>
</feature>
<feature type="compositionally biased region" description="Polar residues" evidence="6">
    <location>
        <begin position="204"/>
        <end position="222"/>
    </location>
</feature>
<dbReference type="Proteomes" id="UP000076408">
    <property type="component" value="Unassembled WGS sequence"/>
</dbReference>
<dbReference type="STRING" id="30069.A0A182XVM4"/>
<feature type="compositionally biased region" description="Low complexity" evidence="6">
    <location>
        <begin position="243"/>
        <end position="262"/>
    </location>
</feature>
<feature type="compositionally biased region" description="Polar residues" evidence="6">
    <location>
        <begin position="425"/>
        <end position="441"/>
    </location>
</feature>
<evidence type="ECO:0000256" key="1">
    <source>
        <dbReference type="ARBA" id="ARBA00022553"/>
    </source>
</evidence>
<organism evidence="7 8">
    <name type="scientific">Anopheles stephensi</name>
    <name type="common">Indo-Pakistan malaria mosquito</name>
    <dbReference type="NCBI Taxonomy" id="30069"/>
    <lineage>
        <taxon>Eukaryota</taxon>
        <taxon>Metazoa</taxon>
        <taxon>Ecdysozoa</taxon>
        <taxon>Arthropoda</taxon>
        <taxon>Hexapoda</taxon>
        <taxon>Insecta</taxon>
        <taxon>Pterygota</taxon>
        <taxon>Neoptera</taxon>
        <taxon>Endopterygota</taxon>
        <taxon>Diptera</taxon>
        <taxon>Nematocera</taxon>
        <taxon>Culicoidea</taxon>
        <taxon>Culicidae</taxon>
        <taxon>Anophelinae</taxon>
        <taxon>Anopheles</taxon>
    </lineage>
</organism>
<evidence type="ECO:0000256" key="3">
    <source>
        <dbReference type="ARBA" id="ARBA00023125"/>
    </source>
</evidence>
<protein>
    <submittedName>
        <fullName evidence="7">Uncharacterized protein</fullName>
    </submittedName>
</protein>
<keyword evidence="8" id="KW-1185">Reference proteome</keyword>
<name>A0A182XVM4_ANOST</name>
<feature type="compositionally biased region" description="Basic and acidic residues" evidence="6">
    <location>
        <begin position="509"/>
        <end position="519"/>
    </location>
</feature>
<evidence type="ECO:0000256" key="4">
    <source>
        <dbReference type="ARBA" id="ARBA00023163"/>
    </source>
</evidence>
<proteinExistence type="predicted"/>
<feature type="compositionally biased region" description="Acidic residues" evidence="6">
    <location>
        <begin position="289"/>
        <end position="299"/>
    </location>
</feature>
<dbReference type="EnsemblMetazoa" id="ASTEI00260-RA">
    <property type="protein sequence ID" value="ASTEI00260-PA"/>
    <property type="gene ID" value="ASTEI00260"/>
</dbReference>
<feature type="region of interest" description="Disordered" evidence="6">
    <location>
        <begin position="475"/>
        <end position="534"/>
    </location>
</feature>
<dbReference type="VEuPathDB" id="VectorBase:ASTEI00260"/>
<dbReference type="InterPro" id="IPR052412">
    <property type="entry name" value="CC-Dev_Transcription_Reg"/>
</dbReference>
<feature type="compositionally biased region" description="Gly residues" evidence="6">
    <location>
        <begin position="300"/>
        <end position="315"/>
    </location>
</feature>
<keyword evidence="3" id="KW-0238">DNA-binding</keyword>
<evidence type="ECO:0000256" key="6">
    <source>
        <dbReference type="SAM" id="MobiDB-lite"/>
    </source>
</evidence>
<dbReference type="OMA" id="ASMEEYH"/>
<feature type="region of interest" description="Disordered" evidence="6">
    <location>
        <begin position="114"/>
        <end position="134"/>
    </location>
</feature>
<dbReference type="PANTHER" id="PTHR13059:SF13">
    <property type="entry name" value="PROTEIN CAPICUA HOMOLOG"/>
    <property type="match status" value="1"/>
</dbReference>
<dbReference type="GO" id="GO:0005634">
    <property type="term" value="C:nucleus"/>
    <property type="evidence" value="ECO:0007669"/>
    <property type="project" value="TreeGrafter"/>
</dbReference>
<dbReference type="VEuPathDB" id="VectorBase:ASTEI20_033713"/>
<sequence>MHLAAVDVRVFALVLPDNQQFTLTDRSKISFANLSTATVKPAQANTIFTAIPSAPPSSSSCSPSSTATVAFALTPSPASCSSTIAGALRQQAAASSNGTIQPATAAQRQLTNILPATVPPPSSSSSTCSSSSSSCSTTTISSCSSSMLIKPSAAMVAAKGDGGNAAAGTMTTTTTTTTTSFPIQYLIQGKIPNLLISTTQGYPTAQMQPSQAHHNQQHQYATIKQEPPESPGAKHFLPVTPVSSSTTTNSGSSYGSSNANSSHQSDVVMVAAATPGSSANSATETDPSREEDMEEDYADGDGGGGGDAGADGAGGGPPPESKKFILAPTPAQLGRAPLQRRQMSSGGCNSNSNSNSGMMQSDQQQPQPQPPPPLSGNSIAQQQTTPMDDDGGADDAAGRQSSSNGQTNHHPHHQQQHASMPSALPTPTSASMEEYHSQISPSAAKKAFFRKAKPDDMDNVLRQVDFEKKFKTLPQFKPEDCHSPSAIMASSPRVFTQNYRKKQTTTHKTLPDDEQHSNLHSDGSVPPLSSTATPSSSYVIGNRFFGPDFNMEQYKGNKACCGM</sequence>
<reference evidence="7" key="2">
    <citation type="submission" date="2020-05" db="UniProtKB">
        <authorList>
            <consortium name="EnsemblMetazoa"/>
        </authorList>
    </citation>
    <scope>IDENTIFICATION</scope>
    <source>
        <strain evidence="7">Indian</strain>
    </source>
</reference>
<dbReference type="AlphaFoldDB" id="A0A182XVM4"/>
<keyword evidence="1" id="KW-0597">Phosphoprotein</keyword>
<feature type="compositionally biased region" description="Polar residues" evidence="6">
    <location>
        <begin position="275"/>
        <end position="285"/>
    </location>
</feature>
<reference evidence="8" key="1">
    <citation type="journal article" date="2014" name="Genome Biol.">
        <title>Genome analysis of a major urban malaria vector mosquito, Anopheles stephensi.</title>
        <authorList>
            <person name="Jiang X."/>
            <person name="Peery A."/>
            <person name="Hall A.B."/>
            <person name="Sharma A."/>
            <person name="Chen X.G."/>
            <person name="Waterhouse R.M."/>
            <person name="Komissarov A."/>
            <person name="Riehle M.M."/>
            <person name="Shouche Y."/>
            <person name="Sharakhova M.V."/>
            <person name="Lawson D."/>
            <person name="Pakpour N."/>
            <person name="Arensburger P."/>
            <person name="Davidson V.L."/>
            <person name="Eiglmeier K."/>
            <person name="Emrich S."/>
            <person name="George P."/>
            <person name="Kennedy R.C."/>
            <person name="Mane S.P."/>
            <person name="Maslen G."/>
            <person name="Oringanje C."/>
            <person name="Qi Y."/>
            <person name="Settlage R."/>
            <person name="Tojo M."/>
            <person name="Tubio J.M."/>
            <person name="Unger M.F."/>
            <person name="Wang B."/>
            <person name="Vernick K.D."/>
            <person name="Ribeiro J.M."/>
            <person name="James A.A."/>
            <person name="Michel K."/>
            <person name="Riehle M.A."/>
            <person name="Luckhart S."/>
            <person name="Sharakhov I.V."/>
            <person name="Tu Z."/>
        </authorList>
    </citation>
    <scope>NUCLEOTIDE SEQUENCE [LARGE SCALE GENOMIC DNA]</scope>
    <source>
        <strain evidence="8">Indian</strain>
    </source>
</reference>
<feature type="compositionally biased region" description="Low complexity" evidence="6">
    <location>
        <begin position="123"/>
        <end position="134"/>
    </location>
</feature>
<keyword evidence="5" id="KW-0539">Nucleus</keyword>
<evidence type="ECO:0000313" key="8">
    <source>
        <dbReference type="Proteomes" id="UP000076408"/>
    </source>
</evidence>